<feature type="transmembrane region" description="Helical" evidence="3">
    <location>
        <begin position="34"/>
        <end position="55"/>
    </location>
</feature>
<feature type="region of interest" description="Disordered" evidence="2">
    <location>
        <begin position="1"/>
        <end position="24"/>
    </location>
</feature>
<sequence length="361" mass="38859">MSGQDDDTEKSFEPTPQKLQKARDKGEVAKSADLSVVAAYAGLLLALLTIGAGTIETLGTTLMVLIDQADTLGPLFVEGRAAGPVGGLLGRSMAAVLPLFAIPLVMVVLSVLAQRAFVFAPSKLQPKVNRISLVSNAKNKFGRAGLFEFAKSFVKLVIYSICLGAFLWANLSEIVSASAAHPELSVVLMMSLLVRFMFLVIAVALVIGGVDYLWQYGEHMRKNRMSRKEIQDETKEAEGDPHMKQERRQRGQEIAMNQMLADVPGADVVIVNPTHFAVALKWSRAKGAAPVCVAKGVDEIAAAIRTRAQEAGVPLHSDPPTARALHATVEIGQEIAEEHFRPVAAAIRFAEAMRKRAKGAV</sequence>
<keyword evidence="4" id="KW-0969">Cilium</keyword>
<dbReference type="Gene3D" id="3.40.1690.10">
    <property type="entry name" value="secretion proteins EscU"/>
    <property type="match status" value="1"/>
</dbReference>
<feature type="transmembrane region" description="Helical" evidence="3">
    <location>
        <begin position="93"/>
        <end position="113"/>
    </location>
</feature>
<protein>
    <submittedName>
        <fullName evidence="4">Flagellar type III secretion system protein FlhB</fullName>
    </submittedName>
</protein>
<dbReference type="PRINTS" id="PR00950">
    <property type="entry name" value="TYPE3IMSPROT"/>
</dbReference>
<feature type="transmembrane region" description="Helical" evidence="3">
    <location>
        <begin position="153"/>
        <end position="172"/>
    </location>
</feature>
<evidence type="ECO:0000313" key="4">
    <source>
        <dbReference type="EMBL" id="MFC3612672.1"/>
    </source>
</evidence>
<keyword evidence="5" id="KW-1185">Reference proteome</keyword>
<dbReference type="EMBL" id="JBHRXI010000001">
    <property type="protein sequence ID" value="MFC3612672.1"/>
    <property type="molecule type" value="Genomic_DNA"/>
</dbReference>
<evidence type="ECO:0000313" key="5">
    <source>
        <dbReference type="Proteomes" id="UP001595629"/>
    </source>
</evidence>
<comment type="caution">
    <text evidence="4">The sequence shown here is derived from an EMBL/GenBank/DDBJ whole genome shotgun (WGS) entry which is preliminary data.</text>
</comment>
<organism evidence="4 5">
    <name type="scientific">Lutimaribacter marinistellae</name>
    <dbReference type="NCBI Taxonomy" id="1820329"/>
    <lineage>
        <taxon>Bacteria</taxon>
        <taxon>Pseudomonadati</taxon>
        <taxon>Pseudomonadota</taxon>
        <taxon>Alphaproteobacteria</taxon>
        <taxon>Rhodobacterales</taxon>
        <taxon>Roseobacteraceae</taxon>
        <taxon>Lutimaribacter</taxon>
    </lineage>
</organism>
<accession>A0ABV7TAS9</accession>
<dbReference type="RefSeq" id="WP_386733846.1">
    <property type="nucleotide sequence ID" value="NZ_JBHRXI010000001.1"/>
</dbReference>
<keyword evidence="3" id="KW-0812">Transmembrane</keyword>
<evidence type="ECO:0000256" key="1">
    <source>
        <dbReference type="ARBA" id="ARBA00010690"/>
    </source>
</evidence>
<keyword evidence="4" id="KW-0282">Flagellum</keyword>
<dbReference type="PANTHER" id="PTHR30531:SF12">
    <property type="entry name" value="FLAGELLAR BIOSYNTHETIC PROTEIN FLHB"/>
    <property type="match status" value="1"/>
</dbReference>
<evidence type="ECO:0000256" key="2">
    <source>
        <dbReference type="SAM" id="MobiDB-lite"/>
    </source>
</evidence>
<reference evidence="5" key="1">
    <citation type="journal article" date="2019" name="Int. J. Syst. Evol. Microbiol.">
        <title>The Global Catalogue of Microorganisms (GCM) 10K type strain sequencing project: providing services to taxonomists for standard genome sequencing and annotation.</title>
        <authorList>
            <consortium name="The Broad Institute Genomics Platform"/>
            <consortium name="The Broad Institute Genome Sequencing Center for Infectious Disease"/>
            <person name="Wu L."/>
            <person name="Ma J."/>
        </authorList>
    </citation>
    <scope>NUCLEOTIDE SEQUENCE [LARGE SCALE GENOMIC DNA]</scope>
    <source>
        <strain evidence="5">KCTC 42911</strain>
    </source>
</reference>
<dbReference type="PANTHER" id="PTHR30531">
    <property type="entry name" value="FLAGELLAR BIOSYNTHETIC PROTEIN FLHB"/>
    <property type="match status" value="1"/>
</dbReference>
<dbReference type="Pfam" id="PF01312">
    <property type="entry name" value="Bac_export_2"/>
    <property type="match status" value="1"/>
</dbReference>
<evidence type="ECO:0000256" key="3">
    <source>
        <dbReference type="SAM" id="Phobius"/>
    </source>
</evidence>
<keyword evidence="4" id="KW-0966">Cell projection</keyword>
<proteinExistence type="inferred from homology"/>
<dbReference type="InterPro" id="IPR006135">
    <property type="entry name" value="T3SS_substrate_exporter"/>
</dbReference>
<dbReference type="SUPFAM" id="SSF160544">
    <property type="entry name" value="EscU C-terminal domain-like"/>
    <property type="match status" value="1"/>
</dbReference>
<keyword evidence="3" id="KW-1133">Transmembrane helix</keyword>
<gene>
    <name evidence="4" type="primary">flhB</name>
    <name evidence="4" type="ORF">ACFORG_02775</name>
</gene>
<feature type="transmembrane region" description="Helical" evidence="3">
    <location>
        <begin position="192"/>
        <end position="214"/>
    </location>
</feature>
<name>A0ABV7TAS9_9RHOB</name>
<keyword evidence="3" id="KW-0472">Membrane</keyword>
<comment type="similarity">
    <text evidence="1">Belongs to the type III secretion exporter family.</text>
</comment>
<dbReference type="Proteomes" id="UP001595629">
    <property type="component" value="Unassembled WGS sequence"/>
</dbReference>
<dbReference type="InterPro" id="IPR029025">
    <property type="entry name" value="T3SS_substrate_exporter_C"/>
</dbReference>